<dbReference type="EMBL" id="WBMT01000010">
    <property type="protein sequence ID" value="KAB2346835.1"/>
    <property type="molecule type" value="Genomic_DNA"/>
</dbReference>
<dbReference type="Gene3D" id="3.40.50.150">
    <property type="entry name" value="Vaccinia Virus protein VP39"/>
    <property type="match status" value="1"/>
</dbReference>
<comment type="caution">
    <text evidence="5">The sequence shown here is derived from an EMBL/GenBank/DDBJ whole genome shotgun (WGS) entry which is preliminary data.</text>
</comment>
<dbReference type="Proteomes" id="UP000468735">
    <property type="component" value="Unassembled WGS sequence"/>
</dbReference>
<dbReference type="GO" id="GO:0032259">
    <property type="term" value="P:methylation"/>
    <property type="evidence" value="ECO:0007669"/>
    <property type="project" value="UniProtKB-KW"/>
</dbReference>
<dbReference type="CDD" id="cd02440">
    <property type="entry name" value="AdoMet_MTases"/>
    <property type="match status" value="1"/>
</dbReference>
<accession>A0A6H9Z131</accession>
<protein>
    <submittedName>
        <fullName evidence="5">Methyltransferase domain-containing protein</fullName>
    </submittedName>
</protein>
<dbReference type="PANTHER" id="PTHR43464:SF19">
    <property type="entry name" value="UBIQUINONE BIOSYNTHESIS O-METHYLTRANSFERASE, MITOCHONDRIAL"/>
    <property type="match status" value="1"/>
</dbReference>
<evidence type="ECO:0000259" key="4">
    <source>
        <dbReference type="Pfam" id="PF08241"/>
    </source>
</evidence>
<dbReference type="PANTHER" id="PTHR43464">
    <property type="entry name" value="METHYLTRANSFERASE"/>
    <property type="match status" value="1"/>
</dbReference>
<evidence type="ECO:0000256" key="1">
    <source>
        <dbReference type="ARBA" id="ARBA00022603"/>
    </source>
</evidence>
<evidence type="ECO:0000256" key="2">
    <source>
        <dbReference type="ARBA" id="ARBA00022679"/>
    </source>
</evidence>
<organism evidence="5 6">
    <name type="scientific">Actinomadura rudentiformis</name>
    <dbReference type="NCBI Taxonomy" id="359158"/>
    <lineage>
        <taxon>Bacteria</taxon>
        <taxon>Bacillati</taxon>
        <taxon>Actinomycetota</taxon>
        <taxon>Actinomycetes</taxon>
        <taxon>Streptosporangiales</taxon>
        <taxon>Thermomonosporaceae</taxon>
        <taxon>Actinomadura</taxon>
    </lineage>
</organism>
<dbReference type="OrthoDB" id="6064711at2"/>
<evidence type="ECO:0000256" key="3">
    <source>
        <dbReference type="ARBA" id="ARBA00022691"/>
    </source>
</evidence>
<dbReference type="RefSeq" id="WP_151562662.1">
    <property type="nucleotide sequence ID" value="NZ_WBMT01000010.1"/>
</dbReference>
<feature type="domain" description="Methyltransferase type 11" evidence="4">
    <location>
        <begin position="31"/>
        <end position="124"/>
    </location>
</feature>
<dbReference type="AlphaFoldDB" id="A0A6H9Z131"/>
<gene>
    <name evidence="5" type="ORF">F8566_21700</name>
</gene>
<dbReference type="GO" id="GO:0008757">
    <property type="term" value="F:S-adenosylmethionine-dependent methyltransferase activity"/>
    <property type="evidence" value="ECO:0007669"/>
    <property type="project" value="InterPro"/>
</dbReference>
<reference evidence="5 6" key="1">
    <citation type="submission" date="2019-09" db="EMBL/GenBank/DDBJ databases">
        <title>Actinomadura physcomitrii sp. nov., a novel actinomycete isolated from moss [Physcomitrium sphaericum (Ludw) Fuernr].</title>
        <authorList>
            <person name="Zhuang X."/>
            <person name="Liu C."/>
        </authorList>
    </citation>
    <scope>NUCLEOTIDE SEQUENCE [LARGE SCALE GENOMIC DNA]</scope>
    <source>
        <strain evidence="5 6">HMC1</strain>
    </source>
</reference>
<dbReference type="SUPFAM" id="SSF53335">
    <property type="entry name" value="S-adenosyl-L-methionine-dependent methyltransferases"/>
    <property type="match status" value="1"/>
</dbReference>
<keyword evidence="1 5" id="KW-0489">Methyltransferase</keyword>
<keyword evidence="3" id="KW-0949">S-adenosyl-L-methionine</keyword>
<evidence type="ECO:0000313" key="5">
    <source>
        <dbReference type="EMBL" id="KAB2346835.1"/>
    </source>
</evidence>
<evidence type="ECO:0000313" key="6">
    <source>
        <dbReference type="Proteomes" id="UP000468735"/>
    </source>
</evidence>
<proteinExistence type="predicted"/>
<dbReference type="InterPro" id="IPR029063">
    <property type="entry name" value="SAM-dependent_MTases_sf"/>
</dbReference>
<sequence>MTSPPDAYWNHNTHYHRLVLSSVPRGCGEALDVGCGDGLLVRKLARRAEHVTGIDRAPEMVKRARTLSAGLDNVDFVEADFLVYDLEPESHDFVCSVATIHHMDFTAAITAMSGALRPGGSLVVISLAGNAGFKDLAFGAAGVPAHYFHKLRNRSVAGNPDAPVTDPTMTWGEVRDESLRLLPGAVFRRHLLWRYSIAWRKPR</sequence>
<dbReference type="InterPro" id="IPR013216">
    <property type="entry name" value="Methyltransf_11"/>
</dbReference>
<dbReference type="Pfam" id="PF08241">
    <property type="entry name" value="Methyltransf_11"/>
    <property type="match status" value="1"/>
</dbReference>
<keyword evidence="2 5" id="KW-0808">Transferase</keyword>
<name>A0A6H9Z131_9ACTN</name>
<keyword evidence="6" id="KW-1185">Reference proteome</keyword>